<gene>
    <name evidence="3" type="ORF">C5Y93_25085</name>
</gene>
<dbReference type="SUPFAM" id="SSF49785">
    <property type="entry name" value="Galactose-binding domain-like"/>
    <property type="match status" value="1"/>
</dbReference>
<dbReference type="Proteomes" id="UP000237819">
    <property type="component" value="Unassembled WGS sequence"/>
</dbReference>
<dbReference type="EMBL" id="PUHZ01000024">
    <property type="protein sequence ID" value="PQO42994.1"/>
    <property type="molecule type" value="Genomic_DNA"/>
</dbReference>
<dbReference type="InterPro" id="IPR038637">
    <property type="entry name" value="NPCBM_sf"/>
</dbReference>
<evidence type="ECO:0000313" key="3">
    <source>
        <dbReference type="EMBL" id="PQO42994.1"/>
    </source>
</evidence>
<evidence type="ECO:0000256" key="1">
    <source>
        <dbReference type="SAM" id="SignalP"/>
    </source>
</evidence>
<evidence type="ECO:0000259" key="2">
    <source>
        <dbReference type="SMART" id="SM00776"/>
    </source>
</evidence>
<keyword evidence="1" id="KW-0732">Signal</keyword>
<name>A0A2S8GG25_9BACT</name>
<dbReference type="AlphaFoldDB" id="A0A2S8GG25"/>
<proteinExistence type="predicted"/>
<dbReference type="InterPro" id="IPR013222">
    <property type="entry name" value="Glyco_hyd_98_carb-bd"/>
</dbReference>
<dbReference type="Pfam" id="PF08305">
    <property type="entry name" value="NPCBM"/>
    <property type="match status" value="1"/>
</dbReference>
<organism evidence="3 4">
    <name type="scientific">Blastopirellula marina</name>
    <dbReference type="NCBI Taxonomy" id="124"/>
    <lineage>
        <taxon>Bacteria</taxon>
        <taxon>Pseudomonadati</taxon>
        <taxon>Planctomycetota</taxon>
        <taxon>Planctomycetia</taxon>
        <taxon>Pirellulales</taxon>
        <taxon>Pirellulaceae</taxon>
        <taxon>Blastopirellula</taxon>
    </lineage>
</organism>
<comment type="caution">
    <text evidence="3">The sequence shown here is derived from an EMBL/GenBank/DDBJ whole genome shotgun (WGS) entry which is preliminary data.</text>
</comment>
<accession>A0A2S8GG25</accession>
<evidence type="ECO:0000313" key="4">
    <source>
        <dbReference type="Proteomes" id="UP000237819"/>
    </source>
</evidence>
<dbReference type="SMART" id="SM00776">
    <property type="entry name" value="NPCBM"/>
    <property type="match status" value="1"/>
</dbReference>
<feature type="chain" id="PRO_5015616270" description="Glycosyl hydrolase family 98 putative carbohydrate-binding module domain-containing protein" evidence="1">
    <location>
        <begin position="23"/>
        <end position="401"/>
    </location>
</feature>
<protein>
    <recommendedName>
        <fullName evidence="2">Glycosyl hydrolase family 98 putative carbohydrate-binding module domain-containing protein</fullName>
    </recommendedName>
</protein>
<sequence length="401" mass="43445">MSCLRLLLIAGLLAGAASQVRAEGTLLQLDQVRREAQLMGIAGDQWTLAVDGQEEKVARSQIVRYGAPAAVVKTPLIVLDGGGRIVLQDIVLARRELVGYPTKAFDEVKLPLRMIRGIALRLPLDDVKRQELYDRINDYDGVDDQLLLENGDVISGLVSSVKSDAIQLETESSSLLVDRTRVAAILFAPNLTPTTGGSIDCWIGMSDGSLLPARKVNYADKEMTVELARDVVLESVPGAKLTRDVVYAAPVTSQVVYLSDLPKLQAKQVSFLTTEWSFQRDRNVLGGELSANGVFYRKGLGVHSTSRLAAPAPQGFERFAAEIAVDASAGEEGSVRFRVYLAGADGAWKSAYESEVIRGGMSPTPINVPLEGARAIALMVDFADRGDVKDRADWLSARFEK</sequence>
<dbReference type="InterPro" id="IPR008979">
    <property type="entry name" value="Galactose-bd-like_sf"/>
</dbReference>
<feature type="domain" description="Glycosyl hydrolase family 98 putative carbohydrate-binding module" evidence="2">
    <location>
        <begin position="252"/>
        <end position="401"/>
    </location>
</feature>
<reference evidence="3 4" key="1">
    <citation type="submission" date="2018-02" db="EMBL/GenBank/DDBJ databases">
        <title>Comparative genomes isolates from brazilian mangrove.</title>
        <authorList>
            <person name="Araujo J.E."/>
            <person name="Taketani R.G."/>
            <person name="Silva M.C.P."/>
            <person name="Loureco M.V."/>
            <person name="Andreote F.D."/>
        </authorList>
    </citation>
    <scope>NUCLEOTIDE SEQUENCE [LARGE SCALE GENOMIC DNA]</scope>
    <source>
        <strain evidence="3 4">Nap-Phe MGV</strain>
    </source>
</reference>
<dbReference type="RefSeq" id="WP_105338207.1">
    <property type="nucleotide sequence ID" value="NZ_PUHZ01000024.1"/>
</dbReference>
<feature type="signal peptide" evidence="1">
    <location>
        <begin position="1"/>
        <end position="22"/>
    </location>
</feature>
<dbReference type="Gene3D" id="2.60.120.1060">
    <property type="entry name" value="NPCBM/NEW2 domain"/>
    <property type="match status" value="1"/>
</dbReference>
<dbReference type="OrthoDB" id="272011at2"/>